<dbReference type="OrthoDB" id="1660488at2"/>
<dbReference type="PATRIC" id="fig|931276.5.peg.498"/>
<organism evidence="5 6">
    <name type="scientific">Clostridium saccharoperbutylacetonicum N1-4(HMT)</name>
    <dbReference type="NCBI Taxonomy" id="931276"/>
    <lineage>
        <taxon>Bacteria</taxon>
        <taxon>Bacillati</taxon>
        <taxon>Bacillota</taxon>
        <taxon>Clostridia</taxon>
        <taxon>Eubacteriales</taxon>
        <taxon>Clostridiaceae</taxon>
        <taxon>Clostridium</taxon>
    </lineage>
</organism>
<dbReference type="Pfam" id="PF07700">
    <property type="entry name" value="HNOB"/>
    <property type="match status" value="1"/>
</dbReference>
<dbReference type="InterPro" id="IPR011644">
    <property type="entry name" value="Heme_NO-bd"/>
</dbReference>
<evidence type="ECO:0000313" key="5">
    <source>
        <dbReference type="EMBL" id="AGF54332.1"/>
    </source>
</evidence>
<keyword evidence="3" id="KW-0472">Membrane</keyword>
<dbReference type="Proteomes" id="UP000011728">
    <property type="component" value="Chromosome"/>
</dbReference>
<dbReference type="RefSeq" id="WP_015390658.1">
    <property type="nucleotide sequence ID" value="NC_020291.1"/>
</dbReference>
<dbReference type="Pfam" id="PF00015">
    <property type="entry name" value="MCPsignal"/>
    <property type="match status" value="1"/>
</dbReference>
<dbReference type="PANTHER" id="PTHR32089">
    <property type="entry name" value="METHYL-ACCEPTING CHEMOTAXIS PROTEIN MCPB"/>
    <property type="match status" value="1"/>
</dbReference>
<dbReference type="STRING" id="36745.CLSAP_05440"/>
<dbReference type="GO" id="GO:0020037">
    <property type="term" value="F:heme binding"/>
    <property type="evidence" value="ECO:0007669"/>
    <property type="project" value="InterPro"/>
</dbReference>
<dbReference type="GO" id="GO:0016020">
    <property type="term" value="C:membrane"/>
    <property type="evidence" value="ECO:0007669"/>
    <property type="project" value="InterPro"/>
</dbReference>
<dbReference type="PROSITE" id="PS50111">
    <property type="entry name" value="CHEMOTAXIS_TRANSDUC_2"/>
    <property type="match status" value="1"/>
</dbReference>
<keyword evidence="1 2" id="KW-0807">Transducer</keyword>
<dbReference type="PANTHER" id="PTHR32089:SF114">
    <property type="entry name" value="METHYL-ACCEPTING CHEMOTAXIS PROTEIN MCPB"/>
    <property type="match status" value="1"/>
</dbReference>
<reference evidence="5 6" key="1">
    <citation type="submission" date="2013-02" db="EMBL/GenBank/DDBJ databases">
        <title>Genome sequence of Clostridium saccharoperbutylacetonicum N1-4(HMT).</title>
        <authorList>
            <person name="Poehlein A."/>
            <person name="Daniel R."/>
        </authorList>
    </citation>
    <scope>NUCLEOTIDE SEQUENCE [LARGE SCALE GENOMIC DNA]</scope>
    <source>
        <strain evidence="6">N1-4(HMT)</strain>
    </source>
</reference>
<dbReference type="eggNOG" id="COG0840">
    <property type="taxonomic scope" value="Bacteria"/>
</dbReference>
<dbReference type="InterPro" id="IPR024096">
    <property type="entry name" value="NO_sig/Golgi_transp_ligand-bd"/>
</dbReference>
<feature type="transmembrane region" description="Helical" evidence="3">
    <location>
        <begin position="189"/>
        <end position="213"/>
    </location>
</feature>
<keyword evidence="3" id="KW-0812">Transmembrane</keyword>
<dbReference type="SMART" id="SM00283">
    <property type="entry name" value="MA"/>
    <property type="match status" value="1"/>
</dbReference>
<dbReference type="Gene3D" id="1.10.287.950">
    <property type="entry name" value="Methyl-accepting chemotaxis protein"/>
    <property type="match status" value="1"/>
</dbReference>
<dbReference type="HOGENOM" id="CLU_000445_107_18_9"/>
<name>M1MRY0_9CLOT</name>
<dbReference type="SUPFAM" id="SSF111126">
    <property type="entry name" value="Ligand-binding domain in the NO signalling and Golgi transport"/>
    <property type="match status" value="1"/>
</dbReference>
<dbReference type="GO" id="GO:0007165">
    <property type="term" value="P:signal transduction"/>
    <property type="evidence" value="ECO:0007669"/>
    <property type="project" value="UniProtKB-KW"/>
</dbReference>
<feature type="transmembrane region" description="Helical" evidence="3">
    <location>
        <begin position="225"/>
        <end position="245"/>
    </location>
</feature>
<dbReference type="EMBL" id="CP004121">
    <property type="protein sequence ID" value="AGF54332.1"/>
    <property type="molecule type" value="Genomic_DNA"/>
</dbReference>
<evidence type="ECO:0000259" key="4">
    <source>
        <dbReference type="PROSITE" id="PS50111"/>
    </source>
</evidence>
<proteinExistence type="predicted"/>
<dbReference type="SUPFAM" id="SSF58104">
    <property type="entry name" value="Methyl-accepting chemotaxis protein (MCP) signaling domain"/>
    <property type="match status" value="1"/>
</dbReference>
<dbReference type="InterPro" id="IPR038158">
    <property type="entry name" value="H-NOX_domain_sf"/>
</dbReference>
<evidence type="ECO:0000256" key="1">
    <source>
        <dbReference type="ARBA" id="ARBA00023224"/>
    </source>
</evidence>
<feature type="domain" description="Methyl-accepting transducer" evidence="4">
    <location>
        <begin position="313"/>
        <end position="570"/>
    </location>
</feature>
<keyword evidence="3" id="KW-1133">Transmembrane helix</keyword>
<dbReference type="Gene3D" id="3.90.1520.10">
    <property type="entry name" value="H-NOX domain"/>
    <property type="match status" value="1"/>
</dbReference>
<evidence type="ECO:0000313" key="6">
    <source>
        <dbReference type="Proteomes" id="UP000011728"/>
    </source>
</evidence>
<gene>
    <name evidence="5" type="ORF">Cspa_c05380</name>
</gene>
<keyword evidence="6" id="KW-1185">Reference proteome</keyword>
<protein>
    <submittedName>
        <fullName evidence="5">Methyl-accepting chemotaxis protein</fullName>
    </submittedName>
</protein>
<dbReference type="InterPro" id="IPR004089">
    <property type="entry name" value="MCPsignal_dom"/>
</dbReference>
<evidence type="ECO:0000256" key="2">
    <source>
        <dbReference type="PROSITE-ProRule" id="PRU00284"/>
    </source>
</evidence>
<evidence type="ECO:0000256" key="3">
    <source>
        <dbReference type="SAM" id="Phobius"/>
    </source>
</evidence>
<dbReference type="KEGG" id="csr:Cspa_c05380"/>
<dbReference type="AlphaFoldDB" id="M1MRY0"/>
<sequence length="599" mass="67506">MIGLVVSTWIKTSVNLYGKEKVNIALDKVGIKTDKKFSPMEVVDDEKINTIIKELAEVNNTTVEKIWADIGEENLKVFTKRYPLFFIHKNAYGLLKSLQSIHKTIVERMPTSKPPSVEVTPIGEKTAMFEYASERGLSEYMLSMLKSAISYYNEEVKIEIVEKNSKYVKIKLTFNYEIFTKRIFRFNKFLSFGFIKSVEIKIAILTLISLLIAHVSVEYILKSEIFFLEGIIGTILVSIMSYFLLSPLREVKKQLSDLEGKNYLSDMKIETGDYIEEFSVDVRNVAKSFNETLISMESVADEVREYNGQFTDRLESSSAIFTEINGAVEQVTQGAIQQEQEIEKTVEFLNENTKSLNHIIEEQNYSQSKLINVVSEIKENQKLIKSTADSIQNITESFAELDRKSNALQEEVKGILNIVSAVSSIAEETSLLSLNASIEAARAGEAGKGFAVVAEEVGKLSMSSKDSALDIERSLSKFTDKIKELTDSVNSQYNILNDGNLKLNNVSDSTELTTTKIDDVMNDVLNVVEKVKTRAIENEKIFNKAESLVAIGEENAAMAEEVRSSVTSYLEELNDIIKNVHELKDVTNKFADEMNQYVI</sequence>
<accession>M1MRY0</accession>